<feature type="compositionally biased region" description="Basic and acidic residues" evidence="7">
    <location>
        <begin position="976"/>
        <end position="988"/>
    </location>
</feature>
<name>A0AAV6K2F4_9ERIC</name>
<evidence type="ECO:0000313" key="10">
    <source>
        <dbReference type="Proteomes" id="UP000823749"/>
    </source>
</evidence>
<dbReference type="SMART" id="SM00249">
    <property type="entry name" value="PHD"/>
    <property type="match status" value="3"/>
</dbReference>
<dbReference type="CDD" id="cd15565">
    <property type="entry name" value="PHD2_NSD"/>
    <property type="match status" value="1"/>
</dbReference>
<feature type="compositionally biased region" description="Basic and acidic residues" evidence="7">
    <location>
        <begin position="893"/>
        <end position="906"/>
    </location>
</feature>
<dbReference type="AlphaFoldDB" id="A0AAV6K2F4"/>
<dbReference type="InterPro" id="IPR055197">
    <property type="entry name" value="PHDvar_NSD"/>
</dbReference>
<evidence type="ECO:0000313" key="9">
    <source>
        <dbReference type="EMBL" id="KAG5546631.1"/>
    </source>
</evidence>
<dbReference type="Pfam" id="PF26055">
    <property type="entry name" value="Mtase_EDM2"/>
    <property type="match status" value="1"/>
</dbReference>
<evidence type="ECO:0000256" key="7">
    <source>
        <dbReference type="SAM" id="MobiDB-lite"/>
    </source>
</evidence>
<feature type="compositionally biased region" description="Basic residues" evidence="7">
    <location>
        <begin position="966"/>
        <end position="975"/>
    </location>
</feature>
<accession>A0AAV6K2F4</accession>
<dbReference type="InterPro" id="IPR058939">
    <property type="entry name" value="Mtase_EDM2"/>
</dbReference>
<evidence type="ECO:0000256" key="3">
    <source>
        <dbReference type="ARBA" id="ARBA00022737"/>
    </source>
</evidence>
<sequence length="1162" mass="130705">MASSDDEGEAVPHTVSNYHFVDGNEEPISFSELPVQWNDVEGVDCEGKQIFLRGTADNGLLIYKQVTAWKFNLSDVNPEISVLSKENNWINLQKPRKSFEVIIRTILITMHFLCFVRKNPETFGGSVWDNLSKVFSSYETRPSENDLIDHTTFISEVVKRDETLANSKFLVAFLEKPGQKKALDEDNGTVKRVGFIVDDYMMDEIEEDDGSDEEVDLFDSVCAICDNGGDLLCCEGRCMRSFHATVEAGAESQCESLGFSSEQVEAMQIFFCKNCQYKQHQCFSCGELGSSDKLSGAEVFPCVSATCGRFYHPHCVAKLLHRESAADVEESRMKIAAGESFTCPIHKCIVCKQGEDKMDPDLQFAVCRRCPKSYHRKCLPRKIAFEDLDDEGIIQRAWEDLIPNRILIYCLKHPIDEEMETPIRNHIKFPDDGRKTTKQASHQFPSREKIFNREGSLARQDTPRERTLRKAQKGVELSSTIQEVDSSKKKVKRSNDPDFSKKQKVADTSSKPLNKTASTGVSKSTPERLHASSNMGPESIISSKKSTPNCEHKQTLKLDDDAKQRMLALIKRATSSITLDEITKKHKGPNMHGVSPKHVVDKSNTLGKVEGSVEALCAALKMLEAGCSMEDAKAVCEPGLLHQMVRWKTKLRVYLAPFLHGVRYTSYGRHFTKVDKLKEVSQICIMLSHIKSMLRNHPCVCTIKSANIIVDRLHCYVQDGDMIVDFCCGANDFSVLVKKQLDETGKKCLYRNFDLLQAKNNFNFEKRDWMTVQPNELRPGSQLIMGLNPPFGVNAALANKFIDKALEFKPKLLILIVPAETERLDKKRTPYDLVWEDKALLAGKSFYLPGSVDVNDNELEDWNVNPPPLYLWSRPDWTAKHMAIAQQHGHSSRVQEKPHLEDDHDLNGPPLVGIDACLEQSELHEPLQERGASVSKIQKEGIPVGSGDRNVPGNRSHEKNQTNKYPNKKKKKRNKEKQGREFSTERHANYGVSESHSNFRTGCEPTFAADIATGYGNSNVEGGNLGGQFGLYQRVNTDSRGNSRSYVSEIERHTREYSIRPNLQPYGQQDPGSFGQRSIFLGGQAPGHLGLAAADLSYDRMNMSTMQRYAPRLDELNHARTNTSGYQPVIAGRNGISYPRAPQSGYIYNSMFAPGAYGPFWQ</sequence>
<feature type="region of interest" description="Disordered" evidence="7">
    <location>
        <begin position="925"/>
        <end position="998"/>
    </location>
</feature>
<feature type="region of interest" description="Disordered" evidence="7">
    <location>
        <begin position="426"/>
        <end position="556"/>
    </location>
</feature>
<comment type="subcellular location">
    <subcellularLocation>
        <location evidence="1">Nucleus</location>
    </subcellularLocation>
</comment>
<evidence type="ECO:0000259" key="8">
    <source>
        <dbReference type="SMART" id="SM00249"/>
    </source>
</evidence>
<protein>
    <recommendedName>
        <fullName evidence="8">Zinc finger PHD-type domain-containing protein</fullName>
    </recommendedName>
</protein>
<feature type="domain" description="Zinc finger PHD-type" evidence="8">
    <location>
        <begin position="221"/>
        <end position="276"/>
    </location>
</feature>
<dbReference type="InterPro" id="IPR055198">
    <property type="entry name" value="NSD_PHD"/>
</dbReference>
<dbReference type="CDD" id="cd15566">
    <property type="entry name" value="PHD3_NSD"/>
    <property type="match status" value="1"/>
</dbReference>
<dbReference type="Pfam" id="PF23004">
    <property type="entry name" value="PHDvar_NSD"/>
    <property type="match status" value="1"/>
</dbReference>
<keyword evidence="6" id="KW-0539">Nucleus</keyword>
<evidence type="ECO:0000256" key="2">
    <source>
        <dbReference type="ARBA" id="ARBA00022723"/>
    </source>
</evidence>
<keyword evidence="10" id="KW-1185">Reference proteome</keyword>
<dbReference type="GO" id="GO:0005634">
    <property type="term" value="C:nucleus"/>
    <property type="evidence" value="ECO:0007669"/>
    <property type="project" value="UniProtKB-SubCell"/>
</dbReference>
<keyword evidence="2" id="KW-0479">Metal-binding</keyword>
<organism evidence="9 10">
    <name type="scientific">Rhododendron griersonianum</name>
    <dbReference type="NCBI Taxonomy" id="479676"/>
    <lineage>
        <taxon>Eukaryota</taxon>
        <taxon>Viridiplantae</taxon>
        <taxon>Streptophyta</taxon>
        <taxon>Embryophyta</taxon>
        <taxon>Tracheophyta</taxon>
        <taxon>Spermatophyta</taxon>
        <taxon>Magnoliopsida</taxon>
        <taxon>eudicotyledons</taxon>
        <taxon>Gunneridae</taxon>
        <taxon>Pentapetalae</taxon>
        <taxon>asterids</taxon>
        <taxon>Ericales</taxon>
        <taxon>Ericaceae</taxon>
        <taxon>Ericoideae</taxon>
        <taxon>Rhodoreae</taxon>
        <taxon>Rhododendron</taxon>
    </lineage>
</organism>
<dbReference type="Proteomes" id="UP000823749">
    <property type="component" value="Chromosome 6"/>
</dbReference>
<evidence type="ECO:0000256" key="6">
    <source>
        <dbReference type="ARBA" id="ARBA00023242"/>
    </source>
</evidence>
<dbReference type="InterPro" id="IPR022702">
    <property type="entry name" value="Cytosine_MeTrfase1_RFD"/>
</dbReference>
<proteinExistence type="predicted"/>
<dbReference type="Pfam" id="PF12047">
    <property type="entry name" value="DNMT1-RFD"/>
    <property type="match status" value="1"/>
</dbReference>
<dbReference type="PANTHER" id="PTHR46235:SF3">
    <property type="entry name" value="PHD FINGER-CONTAINING PROTEIN DDB_G0268158"/>
    <property type="match status" value="1"/>
</dbReference>
<keyword evidence="5" id="KW-0862">Zinc</keyword>
<dbReference type="EMBL" id="JACTNZ010000006">
    <property type="protein sequence ID" value="KAG5546631.1"/>
    <property type="molecule type" value="Genomic_DNA"/>
</dbReference>
<evidence type="ECO:0000256" key="1">
    <source>
        <dbReference type="ARBA" id="ARBA00004123"/>
    </source>
</evidence>
<feature type="compositionally biased region" description="Basic and acidic residues" evidence="7">
    <location>
        <begin position="485"/>
        <end position="505"/>
    </location>
</feature>
<feature type="compositionally biased region" description="Polar residues" evidence="7">
    <location>
        <begin position="531"/>
        <end position="549"/>
    </location>
</feature>
<feature type="compositionally biased region" description="Polar residues" evidence="7">
    <location>
        <begin position="506"/>
        <end position="524"/>
    </location>
</feature>
<keyword evidence="4" id="KW-0863">Zinc-finger</keyword>
<keyword evidence="3" id="KW-0677">Repeat</keyword>
<evidence type="ECO:0000256" key="4">
    <source>
        <dbReference type="ARBA" id="ARBA00022771"/>
    </source>
</evidence>
<dbReference type="GO" id="GO:0006338">
    <property type="term" value="P:chromatin remodeling"/>
    <property type="evidence" value="ECO:0007669"/>
    <property type="project" value="UniProtKB-ARBA"/>
</dbReference>
<feature type="region of interest" description="Disordered" evidence="7">
    <location>
        <begin position="886"/>
        <end position="912"/>
    </location>
</feature>
<dbReference type="Pfam" id="PF22908">
    <property type="entry name" value="PHD_NSD"/>
    <property type="match status" value="1"/>
</dbReference>
<comment type="caution">
    <text evidence="9">The sequence shown here is derived from an EMBL/GenBank/DDBJ whole genome shotgun (WGS) entry which is preliminary data.</text>
</comment>
<dbReference type="InterPro" id="IPR001965">
    <property type="entry name" value="Znf_PHD"/>
</dbReference>
<dbReference type="Gene3D" id="3.30.40.10">
    <property type="entry name" value="Zinc/RING finger domain, C3HC4 (zinc finger)"/>
    <property type="match status" value="2"/>
</dbReference>
<evidence type="ECO:0000256" key="5">
    <source>
        <dbReference type="ARBA" id="ARBA00022833"/>
    </source>
</evidence>
<dbReference type="InterPro" id="IPR013083">
    <property type="entry name" value="Znf_RING/FYVE/PHD"/>
</dbReference>
<feature type="domain" description="Zinc finger PHD-type" evidence="8">
    <location>
        <begin position="348"/>
        <end position="414"/>
    </location>
</feature>
<dbReference type="PANTHER" id="PTHR46235">
    <property type="entry name" value="PHD FINGER-CONTAINING PROTEIN DDB_G0268158"/>
    <property type="match status" value="1"/>
</dbReference>
<dbReference type="GO" id="GO:0008270">
    <property type="term" value="F:zinc ion binding"/>
    <property type="evidence" value="ECO:0007669"/>
    <property type="project" value="UniProtKB-KW"/>
</dbReference>
<feature type="domain" description="Zinc finger PHD-type" evidence="8">
    <location>
        <begin position="281"/>
        <end position="347"/>
    </location>
</feature>
<gene>
    <name evidence="9" type="ORF">RHGRI_018717</name>
</gene>
<reference evidence="9 10" key="1">
    <citation type="submission" date="2020-08" db="EMBL/GenBank/DDBJ databases">
        <title>Plant Genome Project.</title>
        <authorList>
            <person name="Zhang R.-G."/>
        </authorList>
    </citation>
    <scope>NUCLEOTIDE SEQUENCE [LARGE SCALE GENOMIC DNA]</scope>
    <source>
        <strain evidence="9">WSP0</strain>
        <tissue evidence="9">Leaf</tissue>
    </source>
</reference>